<feature type="transmembrane region" description="Helical" evidence="9">
    <location>
        <begin position="281"/>
        <end position="304"/>
    </location>
</feature>
<dbReference type="GO" id="GO:0005886">
    <property type="term" value="C:plasma membrane"/>
    <property type="evidence" value="ECO:0007669"/>
    <property type="project" value="UniProtKB-SubCell"/>
</dbReference>
<feature type="transmembrane region" description="Helical" evidence="9">
    <location>
        <begin position="37"/>
        <end position="58"/>
    </location>
</feature>
<dbReference type="InterPro" id="IPR020846">
    <property type="entry name" value="MFS_dom"/>
</dbReference>
<feature type="transmembrane region" description="Helical" evidence="9">
    <location>
        <begin position="78"/>
        <end position="95"/>
    </location>
</feature>
<sequence length="488" mass="51396">MSARTTSSPSAGPPAGSRAVDASQLPPLIPGPHGRRLTIVALIATIGGLLFGYDTGVINGALRPMTAELGLTPLTEGVVTSSLLFGAAVGAFLGGRLSDAFGRRRTILGLAVAFLAGTTICVLSPSFSVMVLGRVVLGLAVGGASTVVPVYLAELAPYETRGSLAGRNEVMIAVGAFAAFAVNAVIGNVWGHLDGVWRLMLAVCAIPAIALFVGMLTMPESPRWLVGRGRRDEALAVLRTIRSPERAEAELAQVEVAAGGERARRTSSWRTVLGNRWLRRILLVGVGVAVFQQLTGINTIVYYGQVVLIEAGFDESAALIANVVPGLIGVVGSIASLYMMDRVDRRTMFLTGYSLITLWHLLIAGASVALPADSAARPYVILVLVVLFVGSMQTFLNVATWVILSEIFPQRMRGLGIGVAVFCMWIANALLGLFFPSLVDGIGLTGAFLLLAVLNLAAVVFVRTTLPETRGRTLEAIEEDVTTGEIYA</sequence>
<evidence type="ECO:0000256" key="8">
    <source>
        <dbReference type="SAM" id="MobiDB-lite"/>
    </source>
</evidence>
<dbReference type="EMBL" id="DWWC01000053">
    <property type="protein sequence ID" value="HJC68560.1"/>
    <property type="molecule type" value="Genomic_DNA"/>
</dbReference>
<dbReference type="InterPro" id="IPR005829">
    <property type="entry name" value="Sugar_transporter_CS"/>
</dbReference>
<dbReference type="PANTHER" id="PTHR48020:SF12">
    <property type="entry name" value="PROTON MYO-INOSITOL COTRANSPORTER"/>
    <property type="match status" value="1"/>
</dbReference>
<evidence type="ECO:0000256" key="7">
    <source>
        <dbReference type="RuleBase" id="RU003346"/>
    </source>
</evidence>
<organism evidence="11 12">
    <name type="scientific">Candidatus Brachybacterium intestinipullorum</name>
    <dbReference type="NCBI Taxonomy" id="2838512"/>
    <lineage>
        <taxon>Bacteria</taxon>
        <taxon>Bacillati</taxon>
        <taxon>Actinomycetota</taxon>
        <taxon>Actinomycetes</taxon>
        <taxon>Micrococcales</taxon>
        <taxon>Dermabacteraceae</taxon>
        <taxon>Brachybacterium</taxon>
    </lineage>
</organism>
<reference evidence="11" key="1">
    <citation type="journal article" date="2021" name="PeerJ">
        <title>Extensive microbial diversity within the chicken gut microbiome revealed by metagenomics and culture.</title>
        <authorList>
            <person name="Gilroy R."/>
            <person name="Ravi A."/>
            <person name="Getino M."/>
            <person name="Pursley I."/>
            <person name="Horton D.L."/>
            <person name="Alikhan N.F."/>
            <person name="Baker D."/>
            <person name="Gharbi K."/>
            <person name="Hall N."/>
            <person name="Watson M."/>
            <person name="Adriaenssens E.M."/>
            <person name="Foster-Nyarko E."/>
            <person name="Jarju S."/>
            <person name="Secka A."/>
            <person name="Antonio M."/>
            <person name="Oren A."/>
            <person name="Chaudhuri R.R."/>
            <person name="La Ragione R."/>
            <person name="Hildebrand F."/>
            <person name="Pallen M.J."/>
        </authorList>
    </citation>
    <scope>NUCLEOTIDE SEQUENCE</scope>
    <source>
        <strain evidence="11">CHK130-7132</strain>
    </source>
</reference>
<evidence type="ECO:0000256" key="5">
    <source>
        <dbReference type="ARBA" id="ARBA00022989"/>
    </source>
</evidence>
<feature type="transmembrane region" description="Helical" evidence="9">
    <location>
        <begin position="350"/>
        <end position="372"/>
    </location>
</feature>
<feature type="transmembrane region" description="Helical" evidence="9">
    <location>
        <begin position="170"/>
        <end position="190"/>
    </location>
</feature>
<accession>A0A9D2TFK2</accession>
<evidence type="ECO:0000256" key="6">
    <source>
        <dbReference type="ARBA" id="ARBA00023136"/>
    </source>
</evidence>
<feature type="transmembrane region" description="Helical" evidence="9">
    <location>
        <begin position="135"/>
        <end position="158"/>
    </location>
</feature>
<dbReference type="PROSITE" id="PS00217">
    <property type="entry name" value="SUGAR_TRANSPORT_2"/>
    <property type="match status" value="1"/>
</dbReference>
<keyword evidence="3 7" id="KW-0813">Transport</keyword>
<dbReference type="Gene3D" id="1.20.1250.20">
    <property type="entry name" value="MFS general substrate transporter like domains"/>
    <property type="match status" value="1"/>
</dbReference>
<feature type="transmembrane region" description="Helical" evidence="9">
    <location>
        <begin position="196"/>
        <end position="218"/>
    </location>
</feature>
<keyword evidence="6 9" id="KW-0472">Membrane</keyword>
<evidence type="ECO:0000256" key="1">
    <source>
        <dbReference type="ARBA" id="ARBA00004651"/>
    </source>
</evidence>
<dbReference type="InterPro" id="IPR003663">
    <property type="entry name" value="Sugar/inositol_transpt"/>
</dbReference>
<evidence type="ECO:0000256" key="9">
    <source>
        <dbReference type="SAM" id="Phobius"/>
    </source>
</evidence>
<feature type="domain" description="Major facilitator superfamily (MFS) profile" evidence="10">
    <location>
        <begin position="40"/>
        <end position="470"/>
    </location>
</feature>
<feature type="transmembrane region" description="Helical" evidence="9">
    <location>
        <begin position="378"/>
        <end position="403"/>
    </location>
</feature>
<dbReference type="PRINTS" id="PR00171">
    <property type="entry name" value="SUGRTRNSPORT"/>
</dbReference>
<feature type="transmembrane region" description="Helical" evidence="9">
    <location>
        <begin position="415"/>
        <end position="435"/>
    </location>
</feature>
<dbReference type="SUPFAM" id="SSF103473">
    <property type="entry name" value="MFS general substrate transporter"/>
    <property type="match status" value="1"/>
</dbReference>
<feature type="transmembrane region" description="Helical" evidence="9">
    <location>
        <begin position="316"/>
        <end position="338"/>
    </location>
</feature>
<comment type="caution">
    <text evidence="11">The sequence shown here is derived from an EMBL/GenBank/DDBJ whole genome shotgun (WGS) entry which is preliminary data.</text>
</comment>
<dbReference type="GO" id="GO:0022857">
    <property type="term" value="F:transmembrane transporter activity"/>
    <property type="evidence" value="ECO:0007669"/>
    <property type="project" value="InterPro"/>
</dbReference>
<dbReference type="PROSITE" id="PS00216">
    <property type="entry name" value="SUGAR_TRANSPORT_1"/>
    <property type="match status" value="1"/>
</dbReference>
<dbReference type="Pfam" id="PF00083">
    <property type="entry name" value="Sugar_tr"/>
    <property type="match status" value="1"/>
</dbReference>
<feature type="non-terminal residue" evidence="11">
    <location>
        <position position="488"/>
    </location>
</feature>
<evidence type="ECO:0000256" key="2">
    <source>
        <dbReference type="ARBA" id="ARBA00010992"/>
    </source>
</evidence>
<proteinExistence type="inferred from homology"/>
<dbReference type="NCBIfam" id="TIGR00879">
    <property type="entry name" value="SP"/>
    <property type="match status" value="1"/>
</dbReference>
<feature type="transmembrane region" description="Helical" evidence="9">
    <location>
        <begin position="441"/>
        <end position="462"/>
    </location>
</feature>
<name>A0A9D2TFK2_9MICO</name>
<dbReference type="PROSITE" id="PS50850">
    <property type="entry name" value="MFS"/>
    <property type="match status" value="1"/>
</dbReference>
<dbReference type="InterPro" id="IPR005828">
    <property type="entry name" value="MFS_sugar_transport-like"/>
</dbReference>
<feature type="region of interest" description="Disordered" evidence="8">
    <location>
        <begin position="1"/>
        <end position="24"/>
    </location>
</feature>
<evidence type="ECO:0000256" key="3">
    <source>
        <dbReference type="ARBA" id="ARBA00022448"/>
    </source>
</evidence>
<gene>
    <name evidence="11" type="ORF">H9932_02625</name>
</gene>
<comment type="subcellular location">
    <subcellularLocation>
        <location evidence="1">Cell membrane</location>
        <topology evidence="1">Multi-pass membrane protein</topology>
    </subcellularLocation>
</comment>
<dbReference type="InterPro" id="IPR036259">
    <property type="entry name" value="MFS_trans_sf"/>
</dbReference>
<evidence type="ECO:0000313" key="11">
    <source>
        <dbReference type="EMBL" id="HJC68560.1"/>
    </source>
</evidence>
<dbReference type="AlphaFoldDB" id="A0A9D2TFK2"/>
<comment type="similarity">
    <text evidence="2 7">Belongs to the major facilitator superfamily. Sugar transporter (TC 2.A.1.1) family.</text>
</comment>
<evidence type="ECO:0000313" key="12">
    <source>
        <dbReference type="Proteomes" id="UP000823854"/>
    </source>
</evidence>
<dbReference type="InterPro" id="IPR050814">
    <property type="entry name" value="Myo-inositol_Transporter"/>
</dbReference>
<dbReference type="PANTHER" id="PTHR48020">
    <property type="entry name" value="PROTON MYO-INOSITOL COTRANSPORTER"/>
    <property type="match status" value="1"/>
</dbReference>
<keyword evidence="5 9" id="KW-1133">Transmembrane helix</keyword>
<reference evidence="11" key="2">
    <citation type="submission" date="2021-04" db="EMBL/GenBank/DDBJ databases">
        <authorList>
            <person name="Gilroy R."/>
        </authorList>
    </citation>
    <scope>NUCLEOTIDE SEQUENCE</scope>
    <source>
        <strain evidence="11">CHK130-7132</strain>
    </source>
</reference>
<keyword evidence="4 9" id="KW-0812">Transmembrane</keyword>
<evidence type="ECO:0000259" key="10">
    <source>
        <dbReference type="PROSITE" id="PS50850"/>
    </source>
</evidence>
<evidence type="ECO:0000256" key="4">
    <source>
        <dbReference type="ARBA" id="ARBA00022692"/>
    </source>
</evidence>
<feature type="compositionally biased region" description="Low complexity" evidence="8">
    <location>
        <begin position="1"/>
        <end position="19"/>
    </location>
</feature>
<feature type="transmembrane region" description="Helical" evidence="9">
    <location>
        <begin position="107"/>
        <end position="129"/>
    </location>
</feature>
<dbReference type="Proteomes" id="UP000823854">
    <property type="component" value="Unassembled WGS sequence"/>
</dbReference>
<protein>
    <submittedName>
        <fullName evidence="11">Sugar porter family MFS transporter</fullName>
    </submittedName>
</protein>